<keyword evidence="3" id="KW-0274">FAD</keyword>
<proteinExistence type="predicted"/>
<dbReference type="InterPro" id="IPR036188">
    <property type="entry name" value="FAD/NAD-bd_sf"/>
</dbReference>
<protein>
    <submittedName>
        <fullName evidence="6">NAD(P)/FAD-dependent oxidoreductase</fullName>
    </submittedName>
</protein>
<keyword evidence="2" id="KW-0285">Flavoprotein</keyword>
<evidence type="ECO:0000259" key="5">
    <source>
        <dbReference type="Pfam" id="PF07992"/>
    </source>
</evidence>
<evidence type="ECO:0000313" key="7">
    <source>
        <dbReference type="Proteomes" id="UP001551675"/>
    </source>
</evidence>
<evidence type="ECO:0000256" key="2">
    <source>
        <dbReference type="ARBA" id="ARBA00022630"/>
    </source>
</evidence>
<dbReference type="PANTHER" id="PTHR43557:SF2">
    <property type="entry name" value="RIESKE DOMAIN-CONTAINING PROTEIN-RELATED"/>
    <property type="match status" value="1"/>
</dbReference>
<keyword evidence="7" id="KW-1185">Reference proteome</keyword>
<dbReference type="RefSeq" id="WP_358141580.1">
    <property type="nucleotide sequence ID" value="NZ_JBFALK010000033.1"/>
</dbReference>
<dbReference type="InterPro" id="IPR050446">
    <property type="entry name" value="FAD-oxidoreductase/Apoptosis"/>
</dbReference>
<dbReference type="EMBL" id="JBFALK010000033">
    <property type="protein sequence ID" value="MEV0974674.1"/>
    <property type="molecule type" value="Genomic_DNA"/>
</dbReference>
<evidence type="ECO:0000256" key="4">
    <source>
        <dbReference type="ARBA" id="ARBA00023002"/>
    </source>
</evidence>
<dbReference type="PANTHER" id="PTHR43557">
    <property type="entry name" value="APOPTOSIS-INDUCING FACTOR 1"/>
    <property type="match status" value="1"/>
</dbReference>
<sequence length="406" mass="42753">MSARVAVVGASLAGLRAAEQLRSAGFVGPVTVFGEEPYPPYNRPPLSKEVLSAPGDADPHRLHGMVAFRRRAAVGDVDFRLGRRVVGSDLAGGVLRLGDGSRETFDALVVATGLRPRRLPLPGPAAGRFVLRTLDDCVSLRAALLPGARVVVIGAGFIGCEVAATALGKGCRVTVVEPAGAPMNRVLGERLGQAVQRHHERAGMTFVIGHAPAAYLGDAAVSGVELDDGRVLEADLVIEAVGSTPNVEWLDGNPGLDLSDGVLCDNRLAVVGADVAVAVGDVARFPNPLFDDVPRRVEHWSIPTDTARRAAATLTALLAGTEPDPEPFTPIPSFWSDQLDLRFQSYGSPGLADEVRVHEGDLDDVRAGLLATFHRRSAHVGTVAINLSPARQRELREAFTVLASAA</sequence>
<dbReference type="SUPFAM" id="SSF55424">
    <property type="entry name" value="FAD/NAD-linked reductases, dimerisation (C-terminal) domain"/>
    <property type="match status" value="1"/>
</dbReference>
<dbReference type="PRINTS" id="PR00368">
    <property type="entry name" value="FADPNR"/>
</dbReference>
<gene>
    <name evidence="6" type="ORF">AB0I59_39300</name>
</gene>
<reference evidence="6 7" key="1">
    <citation type="submission" date="2024-06" db="EMBL/GenBank/DDBJ databases">
        <title>The Natural Products Discovery Center: Release of the First 8490 Sequenced Strains for Exploring Actinobacteria Biosynthetic Diversity.</title>
        <authorList>
            <person name="Kalkreuter E."/>
            <person name="Kautsar S.A."/>
            <person name="Yang D."/>
            <person name="Bader C.D."/>
            <person name="Teijaro C.N."/>
            <person name="Fluegel L."/>
            <person name="Davis C.M."/>
            <person name="Simpson J.R."/>
            <person name="Lauterbach L."/>
            <person name="Steele A.D."/>
            <person name="Gui C."/>
            <person name="Meng S."/>
            <person name="Li G."/>
            <person name="Viehrig K."/>
            <person name="Ye F."/>
            <person name="Su P."/>
            <person name="Kiefer A.F."/>
            <person name="Nichols A."/>
            <person name="Cepeda A.J."/>
            <person name="Yan W."/>
            <person name="Fan B."/>
            <person name="Jiang Y."/>
            <person name="Adhikari A."/>
            <person name="Zheng C.-J."/>
            <person name="Schuster L."/>
            <person name="Cowan T.M."/>
            <person name="Smanski M.J."/>
            <person name="Chevrette M.G."/>
            <person name="De Carvalho L.P.S."/>
            <person name="Shen B."/>
        </authorList>
    </citation>
    <scope>NUCLEOTIDE SEQUENCE [LARGE SCALE GENOMIC DNA]</scope>
    <source>
        <strain evidence="6 7">NPDC050100</strain>
    </source>
</reference>
<evidence type="ECO:0000256" key="1">
    <source>
        <dbReference type="ARBA" id="ARBA00001974"/>
    </source>
</evidence>
<dbReference type="Gene3D" id="3.50.50.60">
    <property type="entry name" value="FAD/NAD(P)-binding domain"/>
    <property type="match status" value="2"/>
</dbReference>
<dbReference type="InterPro" id="IPR016156">
    <property type="entry name" value="FAD/NAD-linked_Rdtase_dimer_sf"/>
</dbReference>
<feature type="domain" description="FAD/NAD(P)-binding" evidence="5">
    <location>
        <begin position="4"/>
        <end position="298"/>
    </location>
</feature>
<dbReference type="Pfam" id="PF07992">
    <property type="entry name" value="Pyr_redox_2"/>
    <property type="match status" value="1"/>
</dbReference>
<comment type="cofactor">
    <cofactor evidence="1">
        <name>FAD</name>
        <dbReference type="ChEBI" id="CHEBI:57692"/>
    </cofactor>
</comment>
<keyword evidence="4" id="KW-0560">Oxidoreductase</keyword>
<comment type="caution">
    <text evidence="6">The sequence shown here is derived from an EMBL/GenBank/DDBJ whole genome shotgun (WGS) entry which is preliminary data.</text>
</comment>
<dbReference type="Proteomes" id="UP001551675">
    <property type="component" value="Unassembled WGS sequence"/>
</dbReference>
<organism evidence="6 7">
    <name type="scientific">Microtetraspora glauca</name>
    <dbReference type="NCBI Taxonomy" id="1996"/>
    <lineage>
        <taxon>Bacteria</taxon>
        <taxon>Bacillati</taxon>
        <taxon>Actinomycetota</taxon>
        <taxon>Actinomycetes</taxon>
        <taxon>Streptosporangiales</taxon>
        <taxon>Streptosporangiaceae</taxon>
        <taxon>Microtetraspora</taxon>
    </lineage>
</organism>
<dbReference type="InterPro" id="IPR023753">
    <property type="entry name" value="FAD/NAD-binding_dom"/>
</dbReference>
<dbReference type="SUPFAM" id="SSF51905">
    <property type="entry name" value="FAD/NAD(P)-binding domain"/>
    <property type="match status" value="2"/>
</dbReference>
<name>A0ABV3GSS6_MICGL</name>
<evidence type="ECO:0000256" key="3">
    <source>
        <dbReference type="ARBA" id="ARBA00022827"/>
    </source>
</evidence>
<dbReference type="Gene3D" id="3.30.390.30">
    <property type="match status" value="1"/>
</dbReference>
<accession>A0ABV3GSS6</accession>
<evidence type="ECO:0000313" key="6">
    <source>
        <dbReference type="EMBL" id="MEV0974674.1"/>
    </source>
</evidence>
<dbReference type="PRINTS" id="PR00411">
    <property type="entry name" value="PNDRDTASEI"/>
</dbReference>